<evidence type="ECO:0000313" key="1">
    <source>
        <dbReference type="EMBL" id="AFM05690.1"/>
    </source>
</evidence>
<name>I4AP05_BERLS</name>
<gene>
    <name evidence="1" type="ordered locus">Fleli_3366</name>
</gene>
<evidence type="ECO:0000313" key="2">
    <source>
        <dbReference type="Proteomes" id="UP000006054"/>
    </source>
</evidence>
<dbReference type="EMBL" id="CP003345">
    <property type="protein sequence ID" value="AFM05690.1"/>
    <property type="molecule type" value="Genomic_DNA"/>
</dbReference>
<reference evidence="2" key="1">
    <citation type="submission" date="2012-06" db="EMBL/GenBank/DDBJ databases">
        <title>The complete genome of Flexibacter litoralis DSM 6794.</title>
        <authorList>
            <person name="Lucas S."/>
            <person name="Copeland A."/>
            <person name="Lapidus A."/>
            <person name="Glavina del Rio T."/>
            <person name="Dalin E."/>
            <person name="Tice H."/>
            <person name="Bruce D."/>
            <person name="Goodwin L."/>
            <person name="Pitluck S."/>
            <person name="Peters L."/>
            <person name="Ovchinnikova G."/>
            <person name="Lu M."/>
            <person name="Kyrpides N."/>
            <person name="Mavromatis K."/>
            <person name="Ivanova N."/>
            <person name="Brettin T."/>
            <person name="Detter J.C."/>
            <person name="Han C."/>
            <person name="Larimer F."/>
            <person name="Land M."/>
            <person name="Hauser L."/>
            <person name="Markowitz V."/>
            <person name="Cheng J.-F."/>
            <person name="Hugenholtz P."/>
            <person name="Woyke T."/>
            <person name="Wu D."/>
            <person name="Spring S."/>
            <person name="Lang E."/>
            <person name="Kopitz M."/>
            <person name="Brambilla E."/>
            <person name="Klenk H.-P."/>
            <person name="Eisen J.A."/>
        </authorList>
    </citation>
    <scope>NUCLEOTIDE SEQUENCE [LARGE SCALE GENOMIC DNA]</scope>
    <source>
        <strain evidence="2">ATCC 23117 / DSM 6794 / NBRC 15988 / NCIMB 1366 / Sio-4</strain>
    </source>
</reference>
<accession>I4AP05</accession>
<dbReference type="AlphaFoldDB" id="I4AP05"/>
<keyword evidence="2" id="KW-1185">Reference proteome</keyword>
<dbReference type="Proteomes" id="UP000006054">
    <property type="component" value="Chromosome"/>
</dbReference>
<organism evidence="1 2">
    <name type="scientific">Bernardetia litoralis (strain ATCC 23117 / DSM 6794 / NBRC 15988 / NCIMB 1366 / Fx l1 / Sio-4)</name>
    <name type="common">Flexibacter litoralis</name>
    <dbReference type="NCBI Taxonomy" id="880071"/>
    <lineage>
        <taxon>Bacteria</taxon>
        <taxon>Pseudomonadati</taxon>
        <taxon>Bacteroidota</taxon>
        <taxon>Cytophagia</taxon>
        <taxon>Cytophagales</taxon>
        <taxon>Bernardetiaceae</taxon>
        <taxon>Bernardetia</taxon>
    </lineage>
</organism>
<dbReference type="KEGG" id="fli:Fleli_3366"/>
<protein>
    <submittedName>
        <fullName evidence="1">Uncharacterized protein</fullName>
    </submittedName>
</protein>
<dbReference type="HOGENOM" id="CLU_1719663_0_0_10"/>
<proteinExistence type="predicted"/>
<sequence precursor="true">MNKTKYIYLLIAIFYTSCVANNEQVVLNLEKWKKSEMSDIECFNLNYDLEKSKIRFSQLDLIIDTLSIGMHRERIIKLLGNGDTCNFEKNRSSQSFEIEKGKGLARISDIYYYNLSDTTIPYAVNFNGSSIDYLVLKLDDDTLSTIYFARGF</sequence>